<evidence type="ECO:0000313" key="1">
    <source>
        <dbReference type="EMBL" id="SHF42286.1"/>
    </source>
</evidence>
<dbReference type="AlphaFoldDB" id="A0A1M5BIN8"/>
<dbReference type="STRING" id="112248.SAMN05444392_12421"/>
<sequence length="43" mass="4937">MPLDFEVIAPNLTTEEFYFLSDKKTLVIAQDGMGGIFAIWERE</sequence>
<dbReference type="Proteomes" id="UP000184476">
    <property type="component" value="Unassembled WGS sequence"/>
</dbReference>
<protein>
    <submittedName>
        <fullName evidence="1">Uncharacterized protein</fullName>
    </submittedName>
</protein>
<organism evidence="1 2">
    <name type="scientific">Seinonella peptonophila</name>
    <dbReference type="NCBI Taxonomy" id="112248"/>
    <lineage>
        <taxon>Bacteria</taxon>
        <taxon>Bacillati</taxon>
        <taxon>Bacillota</taxon>
        <taxon>Bacilli</taxon>
        <taxon>Bacillales</taxon>
        <taxon>Thermoactinomycetaceae</taxon>
        <taxon>Seinonella</taxon>
    </lineage>
</organism>
<gene>
    <name evidence="1" type="ORF">SAMN05444392_12421</name>
</gene>
<name>A0A1M5BIN8_9BACL</name>
<reference evidence="1 2" key="1">
    <citation type="submission" date="2016-11" db="EMBL/GenBank/DDBJ databases">
        <authorList>
            <person name="Jaros S."/>
            <person name="Januszkiewicz K."/>
            <person name="Wedrychowicz H."/>
        </authorList>
    </citation>
    <scope>NUCLEOTIDE SEQUENCE [LARGE SCALE GENOMIC DNA]</scope>
    <source>
        <strain evidence="1 2">DSM 44666</strain>
    </source>
</reference>
<dbReference type="RefSeq" id="WP_281248230.1">
    <property type="nucleotide sequence ID" value="NZ_FQVL01000024.1"/>
</dbReference>
<evidence type="ECO:0000313" key="2">
    <source>
        <dbReference type="Proteomes" id="UP000184476"/>
    </source>
</evidence>
<accession>A0A1M5BIN8</accession>
<proteinExistence type="predicted"/>
<dbReference type="EMBL" id="FQVL01000024">
    <property type="protein sequence ID" value="SHF42286.1"/>
    <property type="molecule type" value="Genomic_DNA"/>
</dbReference>
<keyword evidence="2" id="KW-1185">Reference proteome</keyword>